<dbReference type="EMBL" id="WTPW01002737">
    <property type="protein sequence ID" value="KAF0368594.1"/>
    <property type="molecule type" value="Genomic_DNA"/>
</dbReference>
<sequence length="34" mass="4083">AAMFEEDIQLYNFEDDFDNLEDNLEDNPITILIY</sequence>
<gene>
    <name evidence="1" type="ORF">F8M41_013473</name>
</gene>
<dbReference type="AlphaFoldDB" id="A0A8H4A0D2"/>
<proteinExistence type="predicted"/>
<protein>
    <submittedName>
        <fullName evidence="1">Uncharacterized protein</fullName>
    </submittedName>
</protein>
<comment type="caution">
    <text evidence="1">The sequence shown here is derived from an EMBL/GenBank/DDBJ whole genome shotgun (WGS) entry which is preliminary data.</text>
</comment>
<evidence type="ECO:0000313" key="1">
    <source>
        <dbReference type="EMBL" id="KAF0368594.1"/>
    </source>
</evidence>
<reference evidence="1 2" key="1">
    <citation type="journal article" date="2019" name="Environ. Microbiol.">
        <title>At the nexus of three kingdoms: the genome of the mycorrhizal fungus Gigaspora margarita provides insights into plant, endobacterial and fungal interactions.</title>
        <authorList>
            <person name="Venice F."/>
            <person name="Ghignone S."/>
            <person name="Salvioli di Fossalunga A."/>
            <person name="Amselem J."/>
            <person name="Novero M."/>
            <person name="Xianan X."/>
            <person name="Sedzielewska Toro K."/>
            <person name="Morin E."/>
            <person name="Lipzen A."/>
            <person name="Grigoriev I.V."/>
            <person name="Henrissat B."/>
            <person name="Martin F.M."/>
            <person name="Bonfante P."/>
        </authorList>
    </citation>
    <scope>NUCLEOTIDE SEQUENCE [LARGE SCALE GENOMIC DNA]</scope>
    <source>
        <strain evidence="1 2">BEG34</strain>
    </source>
</reference>
<dbReference type="Proteomes" id="UP000439903">
    <property type="component" value="Unassembled WGS sequence"/>
</dbReference>
<organism evidence="1 2">
    <name type="scientific">Gigaspora margarita</name>
    <dbReference type="NCBI Taxonomy" id="4874"/>
    <lineage>
        <taxon>Eukaryota</taxon>
        <taxon>Fungi</taxon>
        <taxon>Fungi incertae sedis</taxon>
        <taxon>Mucoromycota</taxon>
        <taxon>Glomeromycotina</taxon>
        <taxon>Glomeromycetes</taxon>
        <taxon>Diversisporales</taxon>
        <taxon>Gigasporaceae</taxon>
        <taxon>Gigaspora</taxon>
    </lineage>
</organism>
<name>A0A8H4A0D2_GIGMA</name>
<evidence type="ECO:0000313" key="2">
    <source>
        <dbReference type="Proteomes" id="UP000439903"/>
    </source>
</evidence>
<feature type="non-terminal residue" evidence="1">
    <location>
        <position position="1"/>
    </location>
</feature>
<accession>A0A8H4A0D2</accession>
<keyword evidence="2" id="KW-1185">Reference proteome</keyword>